<keyword evidence="3" id="KW-1185">Reference proteome</keyword>
<comment type="caution">
    <text evidence="2">The sequence shown here is derived from an EMBL/GenBank/DDBJ whole genome shotgun (WGS) entry which is preliminary data.</text>
</comment>
<dbReference type="Gene3D" id="1.10.3210.50">
    <property type="match status" value="1"/>
</dbReference>
<name>A0ABU7G071_9ALTE</name>
<sequence>MIKQLEIHCREFLLGLQTSDAAHNIDHIERVVKLAKYLGKQEGGQLEVVVPAAWLHDCVSLPKNHPQRSLASSLAADKAIDFLGSIAYPAEYLDEIHHAIEAHSYSADIKPSSLEAKIVQDADRIDALGAIGISRCIQVGTGLQRPLYHRDDPMCESREPDDKQFTIDHFFTKLLNIADTVHTPAAKREAEKRSQFMRTYLAQLSDELDLPH</sequence>
<dbReference type="InterPro" id="IPR003607">
    <property type="entry name" value="HD/PDEase_dom"/>
</dbReference>
<proteinExistence type="predicted"/>
<reference evidence="3" key="1">
    <citation type="submission" date="2023-07" db="EMBL/GenBank/DDBJ databases">
        <title>Draft genome sequence of Agarivorans aestuarii strain ZMCS4, a CAZymes producing bacteria isolated from the marine brown algae Clodostephus spongiosus.</title>
        <authorList>
            <person name="Lorente B."/>
            <person name="Cabral C."/>
            <person name="Frias J."/>
            <person name="Faria J."/>
            <person name="Toubarro D."/>
        </authorList>
    </citation>
    <scope>NUCLEOTIDE SEQUENCE [LARGE SCALE GENOMIC DNA]</scope>
    <source>
        <strain evidence="3">ZMCS4</strain>
    </source>
</reference>
<feature type="domain" description="HD" evidence="1">
    <location>
        <begin position="24"/>
        <end position="128"/>
    </location>
</feature>
<dbReference type="EMBL" id="JAYDYW010000004">
    <property type="protein sequence ID" value="MEE1672728.1"/>
    <property type="molecule type" value="Genomic_DNA"/>
</dbReference>
<gene>
    <name evidence="2" type="ORF">SNR37_002138</name>
</gene>
<dbReference type="SUPFAM" id="SSF109604">
    <property type="entry name" value="HD-domain/PDEase-like"/>
    <property type="match status" value="1"/>
</dbReference>
<dbReference type="InterPro" id="IPR006674">
    <property type="entry name" value="HD_domain"/>
</dbReference>
<organism evidence="2 3">
    <name type="scientific">Agarivorans aestuarii</name>
    <dbReference type="NCBI Taxonomy" id="1563703"/>
    <lineage>
        <taxon>Bacteria</taxon>
        <taxon>Pseudomonadati</taxon>
        <taxon>Pseudomonadota</taxon>
        <taxon>Gammaproteobacteria</taxon>
        <taxon>Alteromonadales</taxon>
        <taxon>Alteromonadaceae</taxon>
        <taxon>Agarivorans</taxon>
    </lineage>
</organism>
<dbReference type="SMART" id="SM00471">
    <property type="entry name" value="HDc"/>
    <property type="match status" value="1"/>
</dbReference>
<dbReference type="PROSITE" id="PS51831">
    <property type="entry name" value="HD"/>
    <property type="match status" value="1"/>
</dbReference>
<dbReference type="PANTHER" id="PTHR33594">
    <property type="entry name" value="SUPERFAMILY HYDROLASE, PUTATIVE (AFU_ORTHOLOGUE AFUA_1G03035)-RELATED"/>
    <property type="match status" value="1"/>
</dbReference>
<dbReference type="CDD" id="cd00077">
    <property type="entry name" value="HDc"/>
    <property type="match status" value="1"/>
</dbReference>
<evidence type="ECO:0000313" key="2">
    <source>
        <dbReference type="EMBL" id="MEE1672728.1"/>
    </source>
</evidence>
<evidence type="ECO:0000259" key="1">
    <source>
        <dbReference type="PROSITE" id="PS51831"/>
    </source>
</evidence>
<dbReference type="RefSeq" id="WP_329774163.1">
    <property type="nucleotide sequence ID" value="NZ_JAYDYW010000004.1"/>
</dbReference>
<dbReference type="Pfam" id="PF01966">
    <property type="entry name" value="HD"/>
    <property type="match status" value="1"/>
</dbReference>
<dbReference type="PANTHER" id="PTHR33594:SF1">
    <property type="entry name" value="HD_PDEASE DOMAIN-CONTAINING PROTEIN"/>
    <property type="match status" value="1"/>
</dbReference>
<protein>
    <submittedName>
        <fullName evidence="2">HD domain-containing protein</fullName>
    </submittedName>
</protein>
<dbReference type="Proteomes" id="UP001310248">
    <property type="component" value="Unassembled WGS sequence"/>
</dbReference>
<evidence type="ECO:0000313" key="3">
    <source>
        <dbReference type="Proteomes" id="UP001310248"/>
    </source>
</evidence>
<accession>A0ABU7G071</accession>